<proteinExistence type="predicted"/>
<dbReference type="EMBL" id="LSRX01000235">
    <property type="protein sequence ID" value="OLQ03491.1"/>
    <property type="molecule type" value="Genomic_DNA"/>
</dbReference>
<gene>
    <name evidence="1" type="ORF">AK812_SmicGene13544</name>
</gene>
<sequence length="282" mass="31156">MEKSMQLLPMLRMMLNRSTSLMVFLTTMSDAMKGTKKGKVLTSLLTDQESCPLTNGSVSSPLQANLVCSSAIILRLAENGKVITLSLISKISSAMPREPVFKRIYCSPKEQWTFPMRAIYDKRSRTVCVDDPAMLKGSSKDGNELFQEPGIDDDRALFEFDAGRSMTEEEIAIARVLGGGDGLPYEQSEIIGTMTRPPELSSVKVPTGVRFTSQGETAHVGRVFDGICVEKDSELPESDPNRKFKGRVVFEGCHVKDEGNNWARFSEITYILPGNDGSWPGR</sequence>
<organism evidence="1 2">
    <name type="scientific">Symbiodinium microadriaticum</name>
    <name type="common">Dinoflagellate</name>
    <name type="synonym">Zooxanthella microadriatica</name>
    <dbReference type="NCBI Taxonomy" id="2951"/>
    <lineage>
        <taxon>Eukaryota</taxon>
        <taxon>Sar</taxon>
        <taxon>Alveolata</taxon>
        <taxon>Dinophyceae</taxon>
        <taxon>Suessiales</taxon>
        <taxon>Symbiodiniaceae</taxon>
        <taxon>Symbiodinium</taxon>
    </lineage>
</organism>
<name>A0A1Q9E7V8_SYMMI</name>
<keyword evidence="2" id="KW-1185">Reference proteome</keyword>
<dbReference type="OrthoDB" id="10403137at2759"/>
<evidence type="ECO:0000313" key="1">
    <source>
        <dbReference type="EMBL" id="OLQ03491.1"/>
    </source>
</evidence>
<comment type="caution">
    <text evidence="1">The sequence shown here is derived from an EMBL/GenBank/DDBJ whole genome shotgun (WGS) entry which is preliminary data.</text>
</comment>
<reference evidence="1 2" key="1">
    <citation type="submission" date="2016-02" db="EMBL/GenBank/DDBJ databases">
        <title>Genome analysis of coral dinoflagellate symbionts highlights evolutionary adaptations to a symbiotic lifestyle.</title>
        <authorList>
            <person name="Aranda M."/>
            <person name="Li Y."/>
            <person name="Liew Y.J."/>
            <person name="Baumgarten S."/>
            <person name="Simakov O."/>
            <person name="Wilson M."/>
            <person name="Piel J."/>
            <person name="Ashoor H."/>
            <person name="Bougouffa S."/>
            <person name="Bajic V.B."/>
            <person name="Ryu T."/>
            <person name="Ravasi T."/>
            <person name="Bayer T."/>
            <person name="Micklem G."/>
            <person name="Kim H."/>
            <person name="Bhak J."/>
            <person name="Lajeunesse T.C."/>
            <person name="Voolstra C.R."/>
        </authorList>
    </citation>
    <scope>NUCLEOTIDE SEQUENCE [LARGE SCALE GENOMIC DNA]</scope>
    <source>
        <strain evidence="1 2">CCMP2467</strain>
    </source>
</reference>
<dbReference type="AlphaFoldDB" id="A0A1Q9E7V8"/>
<protein>
    <submittedName>
        <fullName evidence="1">Uncharacterized protein</fullName>
    </submittedName>
</protein>
<evidence type="ECO:0000313" key="2">
    <source>
        <dbReference type="Proteomes" id="UP000186817"/>
    </source>
</evidence>
<dbReference type="Proteomes" id="UP000186817">
    <property type="component" value="Unassembled WGS sequence"/>
</dbReference>
<accession>A0A1Q9E7V8</accession>